<comment type="caution">
    <text evidence="2">The sequence shown here is derived from an EMBL/GenBank/DDBJ whole genome shotgun (WGS) entry which is preliminary data.</text>
</comment>
<feature type="domain" description="DUF6566" evidence="1">
    <location>
        <begin position="10"/>
        <end position="79"/>
    </location>
</feature>
<evidence type="ECO:0000313" key="2">
    <source>
        <dbReference type="EMBL" id="KVE24489.1"/>
    </source>
</evidence>
<dbReference type="InterPro" id="IPR046696">
    <property type="entry name" value="DUF6566"/>
</dbReference>
<dbReference type="EMBL" id="LOWA01000054">
    <property type="protein sequence ID" value="KVE24489.1"/>
    <property type="molecule type" value="Genomic_DNA"/>
</dbReference>
<dbReference type="Pfam" id="PF20204">
    <property type="entry name" value="DUF6566"/>
    <property type="match status" value="1"/>
</dbReference>
<organism evidence="2 3">
    <name type="scientific">Burkholderia singularis</name>
    <dbReference type="NCBI Taxonomy" id="1503053"/>
    <lineage>
        <taxon>Bacteria</taxon>
        <taxon>Pseudomonadati</taxon>
        <taxon>Pseudomonadota</taxon>
        <taxon>Betaproteobacteria</taxon>
        <taxon>Burkholderiales</taxon>
        <taxon>Burkholderiaceae</taxon>
        <taxon>Burkholderia</taxon>
        <taxon>pseudomallei group</taxon>
    </lineage>
</organism>
<dbReference type="RefSeq" id="WP_059519709.1">
    <property type="nucleotide sequence ID" value="NZ_LOWA01000054.1"/>
</dbReference>
<protein>
    <submittedName>
        <fullName evidence="2">Citramalate synthase</fullName>
    </submittedName>
</protein>
<keyword evidence="3" id="KW-1185">Reference proteome</keyword>
<proteinExistence type="predicted"/>
<gene>
    <name evidence="2" type="ORF">WS67_20510</name>
</gene>
<reference evidence="2 3" key="1">
    <citation type="submission" date="2015-11" db="EMBL/GenBank/DDBJ databases">
        <title>Expanding the genomic diversity of Burkholderia species for the development of highly accurate diagnostics.</title>
        <authorList>
            <person name="Sahl J."/>
            <person name="Keim P."/>
            <person name="Wagner D."/>
        </authorList>
    </citation>
    <scope>NUCLEOTIDE SEQUENCE [LARGE SCALE GENOMIC DNA]</scope>
    <source>
        <strain evidence="2 3">TSV85</strain>
    </source>
</reference>
<name>A0A118DM78_9BURK</name>
<dbReference type="OrthoDB" id="8928268at2"/>
<evidence type="ECO:0000259" key="1">
    <source>
        <dbReference type="Pfam" id="PF20204"/>
    </source>
</evidence>
<dbReference type="AlphaFoldDB" id="A0A118DM78"/>
<accession>A0A118DM78</accession>
<dbReference type="Proteomes" id="UP000062788">
    <property type="component" value="Unassembled WGS sequence"/>
</dbReference>
<sequence>MQHQPDAPARDSYRGHEIRVWARPNVRGAWADEVQVYVGGARIELVVPESANPEWLTEEEALRAGVERGRYLVDKRLDDD</sequence>
<evidence type="ECO:0000313" key="3">
    <source>
        <dbReference type="Proteomes" id="UP000062788"/>
    </source>
</evidence>